<accession>A0A370KFM8</accession>
<evidence type="ECO:0000259" key="8">
    <source>
        <dbReference type="SMART" id="SM00911"/>
    </source>
</evidence>
<reference evidence="9 10" key="1">
    <citation type="submission" date="2017-03" db="EMBL/GenBank/DDBJ databases">
        <title>Genome analysis of Rhizobial strains effectives or ineffectives for nitrogen fixation isolated from bean seeds.</title>
        <authorList>
            <person name="Peralta H."/>
            <person name="Aguilar-Vera A."/>
            <person name="Mora Y."/>
            <person name="Vargas-Lagunas C."/>
            <person name="Girard L."/>
            <person name="Mora J."/>
        </authorList>
    </citation>
    <scope>NUCLEOTIDE SEQUENCE [LARGE SCALE GENOMIC DNA]</scope>
    <source>
        <strain evidence="9 10">CCGM3</strain>
    </source>
</reference>
<dbReference type="EC" id="2.7.13.3" evidence="2"/>
<protein>
    <recommendedName>
        <fullName evidence="2">histidine kinase</fullName>
        <ecNumber evidence="2">2.7.13.3</ecNumber>
    </recommendedName>
</protein>
<dbReference type="SUPFAM" id="SSF55785">
    <property type="entry name" value="PYP-like sensor domain (PAS domain)"/>
    <property type="match status" value="1"/>
</dbReference>
<keyword evidence="7" id="KW-0067">ATP-binding</keyword>
<feature type="domain" description="Signal transduction histidine kinase HWE region" evidence="8">
    <location>
        <begin position="200"/>
        <end position="281"/>
    </location>
</feature>
<evidence type="ECO:0000256" key="4">
    <source>
        <dbReference type="ARBA" id="ARBA00022679"/>
    </source>
</evidence>
<dbReference type="Proteomes" id="UP000254939">
    <property type="component" value="Unassembled WGS sequence"/>
</dbReference>
<evidence type="ECO:0000256" key="2">
    <source>
        <dbReference type="ARBA" id="ARBA00012438"/>
    </source>
</evidence>
<dbReference type="SMART" id="SM00911">
    <property type="entry name" value="HWE_HK"/>
    <property type="match status" value="1"/>
</dbReference>
<dbReference type="Pfam" id="PF08448">
    <property type="entry name" value="PAS_4"/>
    <property type="match status" value="1"/>
</dbReference>
<evidence type="ECO:0000256" key="1">
    <source>
        <dbReference type="ARBA" id="ARBA00000085"/>
    </source>
</evidence>
<keyword evidence="4" id="KW-0808">Transferase</keyword>
<organism evidence="9 10">
    <name type="scientific">Rhizobium grahamii</name>
    <dbReference type="NCBI Taxonomy" id="1120045"/>
    <lineage>
        <taxon>Bacteria</taxon>
        <taxon>Pseudomonadati</taxon>
        <taxon>Pseudomonadota</taxon>
        <taxon>Alphaproteobacteria</taxon>
        <taxon>Hyphomicrobiales</taxon>
        <taxon>Rhizobiaceae</taxon>
        <taxon>Rhizobium/Agrobacterium group</taxon>
        <taxon>Rhizobium</taxon>
    </lineage>
</organism>
<evidence type="ECO:0000256" key="7">
    <source>
        <dbReference type="ARBA" id="ARBA00022840"/>
    </source>
</evidence>
<dbReference type="PANTHER" id="PTHR41523">
    <property type="entry name" value="TWO-COMPONENT SYSTEM SENSOR PROTEIN"/>
    <property type="match status" value="1"/>
</dbReference>
<comment type="caution">
    <text evidence="9">The sequence shown here is derived from an EMBL/GenBank/DDBJ whole genome shotgun (WGS) entry which is preliminary data.</text>
</comment>
<sequence length="394" mass="44023">MTMQDTPRVRGATSEDDLKLGESRMADAIRAFDWSHNSLGPQNSWPRALIVSLRLVLNTTQPISLWWGPDLINFHNDAYEPMLGARAAGALGQPAPALWPDVWEDVRPFVEKALAGRSTRMEDMPLLMTRNGYDEPTNWTFSYSPVFDDDGNVAGMMNIVVEATEHVRRRDQLAQALEEAREHIRIQRLLERRQRELQSELTHRMKNTIAMTQAVVSQTLRNATSTQEASETINGRLVAMARAQDLLLQGSTSRMGIHSIINRALEAHRDGDGRFFLEGPDLVVEGQRALGLSLAIHELATNAAKYGALCADTGIVHIQWGSNDGHFTFEWKEKDGPPPAPRTRVGFGSRLTERIVASYFKGTGRTLFEPDGIRYVLEGALESEESNTHAFHAL</sequence>
<evidence type="ECO:0000256" key="6">
    <source>
        <dbReference type="ARBA" id="ARBA00022777"/>
    </source>
</evidence>
<dbReference type="Gene3D" id="3.30.450.20">
    <property type="entry name" value="PAS domain"/>
    <property type="match status" value="1"/>
</dbReference>
<comment type="catalytic activity">
    <reaction evidence="1">
        <text>ATP + protein L-histidine = ADP + protein N-phospho-L-histidine.</text>
        <dbReference type="EC" id="2.7.13.3"/>
    </reaction>
</comment>
<evidence type="ECO:0000313" key="9">
    <source>
        <dbReference type="EMBL" id="RDJ03248.1"/>
    </source>
</evidence>
<evidence type="ECO:0000256" key="3">
    <source>
        <dbReference type="ARBA" id="ARBA00022553"/>
    </source>
</evidence>
<dbReference type="GO" id="GO:0004673">
    <property type="term" value="F:protein histidine kinase activity"/>
    <property type="evidence" value="ECO:0007669"/>
    <property type="project" value="UniProtKB-EC"/>
</dbReference>
<keyword evidence="3" id="KW-0597">Phosphoprotein</keyword>
<proteinExistence type="predicted"/>
<dbReference type="EMBL" id="NAAC01000043">
    <property type="protein sequence ID" value="RDJ03248.1"/>
    <property type="molecule type" value="Genomic_DNA"/>
</dbReference>
<dbReference type="Pfam" id="PF07536">
    <property type="entry name" value="HWE_HK"/>
    <property type="match status" value="1"/>
</dbReference>
<name>A0A370KFM8_9HYPH</name>
<keyword evidence="5" id="KW-0547">Nucleotide-binding</keyword>
<dbReference type="GO" id="GO:0005524">
    <property type="term" value="F:ATP binding"/>
    <property type="evidence" value="ECO:0007669"/>
    <property type="project" value="UniProtKB-KW"/>
</dbReference>
<dbReference type="InterPro" id="IPR035965">
    <property type="entry name" value="PAS-like_dom_sf"/>
</dbReference>
<gene>
    <name evidence="9" type="ORF">B5K06_30075</name>
</gene>
<keyword evidence="6 9" id="KW-0418">Kinase</keyword>
<evidence type="ECO:0000313" key="10">
    <source>
        <dbReference type="Proteomes" id="UP000254939"/>
    </source>
</evidence>
<dbReference type="PANTHER" id="PTHR41523:SF7">
    <property type="entry name" value="HISTIDINE KINASE"/>
    <property type="match status" value="1"/>
</dbReference>
<dbReference type="InterPro" id="IPR013656">
    <property type="entry name" value="PAS_4"/>
</dbReference>
<evidence type="ECO:0000256" key="5">
    <source>
        <dbReference type="ARBA" id="ARBA00022741"/>
    </source>
</evidence>
<dbReference type="RefSeq" id="WP_016555959.1">
    <property type="nucleotide sequence ID" value="NZ_KZ857269.1"/>
</dbReference>
<dbReference type="AlphaFoldDB" id="A0A370KFM8"/>
<dbReference type="InterPro" id="IPR011102">
    <property type="entry name" value="Sig_transdc_His_kinase_HWE"/>
</dbReference>